<dbReference type="InterPro" id="IPR003673">
    <property type="entry name" value="CoA-Trfase_fam_III"/>
</dbReference>
<dbReference type="Gene3D" id="3.40.50.10540">
    <property type="entry name" value="Crotonobetainyl-coa:carnitine coa-transferase, domain 1"/>
    <property type="match status" value="1"/>
</dbReference>
<evidence type="ECO:0000256" key="1">
    <source>
        <dbReference type="ARBA" id="ARBA00022679"/>
    </source>
</evidence>
<sequence length="440" mass="49798">MHMEKEKSWGDWIYELDNPEKNREKPEALDHITVLDVSYANMAGCFATSTLAEFGATVIRIEPPGGDPARTFTPWGYLHKDTGLGYLNEGRNKFHVTLDLESEEGREIFLKLAKRADVVVETFLPGTMDEWGIGYRQLKELNPGLIYCALYTYGQFGPKAACGKADVDVVDQAYSGVVSVSGEPVFDPDNPKPSEVPTKQGNWMGWYAGGAWAAVSILAAIHYRHNTGKGQFIDVSPAEAYGRCINYGITYYYGFKETIPRVGNYDVGVFPYTYFRCKDGFAFLSGFADPNWKALCTIINRPDLQEQFPTIFERLNVDNMKIMYKEIEKWTMAHTYDEIFDAVMDYNKNIGEGVVVPGRISSPMDTMKAENWWVRMALETIDDPHYGEVTIANHAHKMTESPPRVKWVCRPVGADNYYVYAKMLGYGPKRLEELKEKGVI</sequence>
<dbReference type="RefSeq" id="WP_073040487.1">
    <property type="nucleotide sequence ID" value="NZ_FQVB01000029.1"/>
</dbReference>
<gene>
    <name evidence="2" type="ORF">SAMN02745206_02782</name>
</gene>
<dbReference type="InterPro" id="IPR044855">
    <property type="entry name" value="CoA-Trfase_III_dom3_sf"/>
</dbReference>
<dbReference type="AlphaFoldDB" id="A0A1M5F0R1"/>
<dbReference type="EMBL" id="FQVB01000029">
    <property type="protein sequence ID" value="SHF85064.1"/>
    <property type="molecule type" value="Genomic_DNA"/>
</dbReference>
<accession>A0A1M5F0R1</accession>
<keyword evidence="1 2" id="KW-0808">Transferase</keyword>
<evidence type="ECO:0000313" key="3">
    <source>
        <dbReference type="Proteomes" id="UP000184076"/>
    </source>
</evidence>
<name>A0A1M5F0R1_9BACT</name>
<dbReference type="InterPro" id="IPR050483">
    <property type="entry name" value="CoA-transferase_III_domain"/>
</dbReference>
<dbReference type="Gene3D" id="3.30.1540.10">
    <property type="entry name" value="formyl-coa transferase, domain 3"/>
    <property type="match status" value="1"/>
</dbReference>
<dbReference type="PANTHER" id="PTHR48207">
    <property type="entry name" value="SUCCINATE--HYDROXYMETHYLGLUTARATE COA-TRANSFERASE"/>
    <property type="match status" value="1"/>
</dbReference>
<proteinExistence type="predicted"/>
<keyword evidence="3" id="KW-1185">Reference proteome</keyword>
<dbReference type="GO" id="GO:0008410">
    <property type="term" value="F:CoA-transferase activity"/>
    <property type="evidence" value="ECO:0007669"/>
    <property type="project" value="TreeGrafter"/>
</dbReference>
<dbReference type="PANTHER" id="PTHR48207:SF3">
    <property type="entry name" value="SUCCINATE--HYDROXYMETHYLGLUTARATE COA-TRANSFERASE"/>
    <property type="match status" value="1"/>
</dbReference>
<protein>
    <submittedName>
        <fullName evidence="2">Crotonobetainyl-CoA:carnitine CoA-transferase CaiB</fullName>
    </submittedName>
</protein>
<dbReference type="Pfam" id="PF02515">
    <property type="entry name" value="CoA_transf_3"/>
    <property type="match status" value="1"/>
</dbReference>
<dbReference type="Proteomes" id="UP000184076">
    <property type="component" value="Unassembled WGS sequence"/>
</dbReference>
<dbReference type="InterPro" id="IPR023606">
    <property type="entry name" value="CoA-Trfase_III_dom_1_sf"/>
</dbReference>
<dbReference type="STRING" id="1121391.SAMN02745206_02782"/>
<organism evidence="2 3">
    <name type="scientific">Desulfacinum infernum DSM 9756</name>
    <dbReference type="NCBI Taxonomy" id="1121391"/>
    <lineage>
        <taxon>Bacteria</taxon>
        <taxon>Pseudomonadati</taxon>
        <taxon>Thermodesulfobacteriota</taxon>
        <taxon>Syntrophobacteria</taxon>
        <taxon>Syntrophobacterales</taxon>
        <taxon>Syntrophobacteraceae</taxon>
        <taxon>Desulfacinum</taxon>
    </lineage>
</organism>
<reference evidence="3" key="1">
    <citation type="submission" date="2016-11" db="EMBL/GenBank/DDBJ databases">
        <authorList>
            <person name="Varghese N."/>
            <person name="Submissions S."/>
        </authorList>
    </citation>
    <scope>NUCLEOTIDE SEQUENCE [LARGE SCALE GENOMIC DNA]</scope>
    <source>
        <strain evidence="3">DSM 9756</strain>
    </source>
</reference>
<dbReference type="SUPFAM" id="SSF89796">
    <property type="entry name" value="CoA-transferase family III (CaiB/BaiF)"/>
    <property type="match status" value="1"/>
</dbReference>
<evidence type="ECO:0000313" key="2">
    <source>
        <dbReference type="EMBL" id="SHF85064.1"/>
    </source>
</evidence>